<dbReference type="KEGG" id="scn:Solca_4341"/>
<reference evidence="4" key="1">
    <citation type="submission" date="2012-02" db="EMBL/GenBank/DDBJ databases">
        <title>The complete genome of Solitalea canadensis DSM 3403.</title>
        <authorList>
            <consortium name="US DOE Joint Genome Institute (JGI-PGF)"/>
            <person name="Lucas S."/>
            <person name="Copeland A."/>
            <person name="Lapidus A."/>
            <person name="Glavina del Rio T."/>
            <person name="Dalin E."/>
            <person name="Tice H."/>
            <person name="Bruce D."/>
            <person name="Goodwin L."/>
            <person name="Pitluck S."/>
            <person name="Peters L."/>
            <person name="Ovchinnikova G."/>
            <person name="Lu M."/>
            <person name="Kyrpides N."/>
            <person name="Mavromatis K."/>
            <person name="Ivanova N."/>
            <person name="Brettin T."/>
            <person name="Detter J.C."/>
            <person name="Han C."/>
            <person name="Larimer F."/>
            <person name="Land M."/>
            <person name="Hauser L."/>
            <person name="Markowitz V."/>
            <person name="Cheng J.-F."/>
            <person name="Hugenholtz P."/>
            <person name="Woyke T."/>
            <person name="Wu D."/>
            <person name="Spring S."/>
            <person name="Schroeder M."/>
            <person name="Kopitz M."/>
            <person name="Brambilla E."/>
            <person name="Klenk H.-P."/>
            <person name="Eisen J.A."/>
        </authorList>
    </citation>
    <scope>NUCLEOTIDE SEQUENCE</scope>
    <source>
        <strain evidence="4">DSM 3403</strain>
    </source>
</reference>
<dbReference type="Pfam" id="PF13181">
    <property type="entry name" value="TPR_8"/>
    <property type="match status" value="2"/>
</dbReference>
<keyword evidence="1" id="KW-0677">Repeat</keyword>
<dbReference type="Pfam" id="PF13429">
    <property type="entry name" value="TPR_15"/>
    <property type="match status" value="1"/>
</dbReference>
<feature type="repeat" description="TPR" evidence="3">
    <location>
        <begin position="326"/>
        <end position="359"/>
    </location>
</feature>
<keyword evidence="5" id="KW-1185">Reference proteome</keyword>
<dbReference type="InterPro" id="IPR019734">
    <property type="entry name" value="TPR_rpt"/>
</dbReference>
<dbReference type="Pfam" id="PF13432">
    <property type="entry name" value="TPR_16"/>
    <property type="match status" value="1"/>
</dbReference>
<dbReference type="OrthoDB" id="9814220at2"/>
<feature type="repeat" description="TPR" evidence="3">
    <location>
        <begin position="432"/>
        <end position="465"/>
    </location>
</feature>
<dbReference type="STRING" id="929556.Solca_4341"/>
<evidence type="ECO:0000256" key="2">
    <source>
        <dbReference type="ARBA" id="ARBA00022803"/>
    </source>
</evidence>
<evidence type="ECO:0000256" key="1">
    <source>
        <dbReference type="ARBA" id="ARBA00022737"/>
    </source>
</evidence>
<keyword evidence="2 3" id="KW-0802">TPR repeat</keyword>
<dbReference type="AlphaFoldDB" id="H8KMS8"/>
<protein>
    <submittedName>
        <fullName evidence="4">Uncharacterized protein</fullName>
    </submittedName>
</protein>
<dbReference type="InterPro" id="IPR050498">
    <property type="entry name" value="Ycf3"/>
</dbReference>
<dbReference type="Gene3D" id="1.25.40.10">
    <property type="entry name" value="Tetratricopeptide repeat domain"/>
    <property type="match status" value="3"/>
</dbReference>
<organism evidence="4 5">
    <name type="scientific">Solitalea canadensis (strain ATCC 29591 / DSM 3403 / JCM 21819 / LMG 8368 / NBRC 15130 / NCIMB 12057 / USAM 9D)</name>
    <name type="common">Flexibacter canadensis</name>
    <dbReference type="NCBI Taxonomy" id="929556"/>
    <lineage>
        <taxon>Bacteria</taxon>
        <taxon>Pseudomonadati</taxon>
        <taxon>Bacteroidota</taxon>
        <taxon>Sphingobacteriia</taxon>
        <taxon>Sphingobacteriales</taxon>
        <taxon>Sphingobacteriaceae</taxon>
        <taxon>Solitalea</taxon>
    </lineage>
</organism>
<proteinExistence type="predicted"/>
<dbReference type="Proteomes" id="UP000007590">
    <property type="component" value="Chromosome"/>
</dbReference>
<feature type="repeat" description="TPR" evidence="3">
    <location>
        <begin position="84"/>
        <end position="117"/>
    </location>
</feature>
<evidence type="ECO:0000313" key="5">
    <source>
        <dbReference type="Proteomes" id="UP000007590"/>
    </source>
</evidence>
<dbReference type="SUPFAM" id="SSF48452">
    <property type="entry name" value="TPR-like"/>
    <property type="match status" value="3"/>
</dbReference>
<dbReference type="EMBL" id="CP003349">
    <property type="protein sequence ID" value="AFD09331.1"/>
    <property type="molecule type" value="Genomic_DNA"/>
</dbReference>
<dbReference type="PANTHER" id="PTHR44858">
    <property type="entry name" value="TETRATRICOPEPTIDE REPEAT PROTEIN 6"/>
    <property type="match status" value="1"/>
</dbReference>
<sequence>MGFEKRIILSFALAAVASQVSFGQNSGGGKPMRSTMLAAKSLTSLDSAKVKYYFLSGLREKTLSNTNGAIRNFLLCLDLDPTNDGAYYELAMAYQALQQDDQALTAIDKAIQYNKEQVWYYQLKAQLQQQLSFFGKAADTYGMLTFLRPENEEFYFAQANALVFADKLDDALALYGKIEKEFGYSDELVLQRQRIYLKRGNLTEAGKEIEGLVKKNPDEVRYYLMAAELYESNNLTDKAYEKYQQALKIAPDNGFLHLALADYYKVKGNKAAVFEEVKKAFASDEIDLESKIRILYNNYVDTNEQNIKSEAITLSNILIDKYPADPKVYSIRGDFLYLLDKKKEACDLYKKALAVNKTNYPIWEQLARIQLSLNDFKATEATCTEALQYFPDKVLLYLFNGIAKSQNGNPTAAIEAYKSGLSYTQGNKDLTAQFYANMGDTYHAMGNYPESDKAYESSLALDYDNALVLNNYAYYLSLRGKDLVKAERMARRANQLEPNNISYEDTYGWVLYRLGRYQDARMWLEKALSNNVSKSATLVEHYGDILFKLGDRESALSYWKKAKEYGSKSELLERKINDQALHE</sequence>
<evidence type="ECO:0000256" key="3">
    <source>
        <dbReference type="PROSITE-ProRule" id="PRU00339"/>
    </source>
</evidence>
<dbReference type="RefSeq" id="WP_014682553.1">
    <property type="nucleotide sequence ID" value="NC_017770.1"/>
</dbReference>
<feature type="repeat" description="TPR" evidence="3">
    <location>
        <begin position="220"/>
        <end position="253"/>
    </location>
</feature>
<dbReference type="eggNOG" id="COG0457">
    <property type="taxonomic scope" value="Bacteria"/>
</dbReference>
<gene>
    <name evidence="4" type="ordered locus">Solca_4341</name>
</gene>
<dbReference type="HOGENOM" id="CLU_007251_3_1_10"/>
<evidence type="ECO:0000313" key="4">
    <source>
        <dbReference type="EMBL" id="AFD09331.1"/>
    </source>
</evidence>
<dbReference type="InterPro" id="IPR011990">
    <property type="entry name" value="TPR-like_helical_dom_sf"/>
</dbReference>
<dbReference type="SMART" id="SM00028">
    <property type="entry name" value="TPR"/>
    <property type="match status" value="8"/>
</dbReference>
<dbReference type="PANTHER" id="PTHR44858:SF1">
    <property type="entry name" value="UDP-N-ACETYLGLUCOSAMINE--PEPTIDE N-ACETYLGLUCOSAMINYLTRANSFERASE SPINDLY-RELATED"/>
    <property type="match status" value="1"/>
</dbReference>
<name>H8KMS8_SOLCM</name>
<accession>H8KMS8</accession>
<dbReference type="PROSITE" id="PS50005">
    <property type="entry name" value="TPR"/>
    <property type="match status" value="4"/>
</dbReference>